<dbReference type="PANTHER" id="PTHR39221">
    <property type="entry name" value="CHROMOSOME 7 OPEN READING FRAME 61"/>
    <property type="match status" value="1"/>
</dbReference>
<dbReference type="PANTHER" id="PTHR39221:SF1">
    <property type="entry name" value="SPERM ACROSOME DEVELOPMENTAL REGULATOR"/>
    <property type="match status" value="1"/>
</dbReference>
<keyword evidence="3" id="KW-1185">Reference proteome</keyword>
<evidence type="ECO:0000256" key="1">
    <source>
        <dbReference type="SAM" id="MobiDB-lite"/>
    </source>
</evidence>
<name>A0A8C2W2T6_CHILA</name>
<feature type="region of interest" description="Disordered" evidence="1">
    <location>
        <begin position="65"/>
        <end position="88"/>
    </location>
</feature>
<reference evidence="2" key="1">
    <citation type="submission" date="2025-08" db="UniProtKB">
        <authorList>
            <consortium name="Ensembl"/>
        </authorList>
    </citation>
    <scope>IDENTIFICATION</scope>
</reference>
<evidence type="ECO:0000313" key="2">
    <source>
        <dbReference type="Ensembl" id="ENSCLAP00000023423.1"/>
    </source>
</evidence>
<reference evidence="2" key="2">
    <citation type="submission" date="2025-09" db="UniProtKB">
        <authorList>
            <consortium name="Ensembl"/>
        </authorList>
    </citation>
    <scope>IDENTIFICATION</scope>
</reference>
<feature type="compositionally biased region" description="Polar residues" evidence="1">
    <location>
        <begin position="71"/>
        <end position="87"/>
    </location>
</feature>
<protein>
    <submittedName>
        <fullName evidence="2">Uncharacterized protein</fullName>
    </submittedName>
</protein>
<dbReference type="InterPro" id="IPR031534">
    <property type="entry name" value="SPACDR"/>
</dbReference>
<dbReference type="GeneTree" id="ENSGT00460000041667"/>
<dbReference type="Pfam" id="PF15775">
    <property type="entry name" value="DUF4703"/>
    <property type="match status" value="1"/>
</dbReference>
<sequence length="241" mass="27429">MGVAGRFFKFFRQIWQRMACWVGFWKCQMKQAILKHSGSKKHTLKGVGKTPPQLEICKLTKSPGEAKLPREQQSSGVSEPSVLASSTDRTRIGLSHKSRSLLRVPRTAVRSASMIMLSALQSSWQMCWWKPSASSASISSQLRTSSPLDTPEAELLREVYLVLWAIRKQLRHLARRQERHRSHHHVRTYSSALAEPVLELKKDARSPLHRTALPDHRSSHNLKRLHQHKGHSYPLPSASVL</sequence>
<dbReference type="AlphaFoldDB" id="A0A8C2W2T6"/>
<feature type="region of interest" description="Disordered" evidence="1">
    <location>
        <begin position="209"/>
        <end position="241"/>
    </location>
</feature>
<proteinExistence type="predicted"/>
<gene>
    <name evidence="2" type="primary">Spacdr</name>
</gene>
<dbReference type="Proteomes" id="UP000694398">
    <property type="component" value="Unassembled WGS sequence"/>
</dbReference>
<accession>A0A8C2W2T6</accession>
<evidence type="ECO:0000313" key="3">
    <source>
        <dbReference type="Proteomes" id="UP000694398"/>
    </source>
</evidence>
<organism evidence="2 3">
    <name type="scientific">Chinchilla lanigera</name>
    <name type="common">Long-tailed chinchilla</name>
    <name type="synonym">Chinchilla villidera</name>
    <dbReference type="NCBI Taxonomy" id="34839"/>
    <lineage>
        <taxon>Eukaryota</taxon>
        <taxon>Metazoa</taxon>
        <taxon>Chordata</taxon>
        <taxon>Craniata</taxon>
        <taxon>Vertebrata</taxon>
        <taxon>Euteleostomi</taxon>
        <taxon>Mammalia</taxon>
        <taxon>Eutheria</taxon>
        <taxon>Euarchontoglires</taxon>
        <taxon>Glires</taxon>
        <taxon>Rodentia</taxon>
        <taxon>Hystricomorpha</taxon>
        <taxon>Chinchillidae</taxon>
        <taxon>Chinchilla</taxon>
    </lineage>
</organism>
<feature type="compositionally biased region" description="Basic and acidic residues" evidence="1">
    <location>
        <begin position="209"/>
        <end position="218"/>
    </location>
</feature>
<feature type="compositionally biased region" description="Basic residues" evidence="1">
    <location>
        <begin position="219"/>
        <end position="231"/>
    </location>
</feature>
<dbReference type="Ensembl" id="ENSCLAT00000023644.1">
    <property type="protein sequence ID" value="ENSCLAP00000023423.1"/>
    <property type="gene ID" value="ENSCLAG00000016063.1"/>
</dbReference>